<name>A0A0N4ZX13_PARTI</name>
<keyword evidence="3" id="KW-0805">Transcription regulation</keyword>
<feature type="region of interest" description="Disordered" evidence="6">
    <location>
        <begin position="382"/>
        <end position="420"/>
    </location>
</feature>
<evidence type="ECO:0000256" key="4">
    <source>
        <dbReference type="ARBA" id="ARBA00023163"/>
    </source>
</evidence>
<evidence type="ECO:0000256" key="6">
    <source>
        <dbReference type="SAM" id="MobiDB-lite"/>
    </source>
</evidence>
<evidence type="ECO:0000256" key="2">
    <source>
        <dbReference type="ARBA" id="ARBA00022853"/>
    </source>
</evidence>
<comment type="subcellular location">
    <subcellularLocation>
        <location evidence="1">Nucleus</location>
    </subcellularLocation>
</comment>
<evidence type="ECO:0000256" key="3">
    <source>
        <dbReference type="ARBA" id="ARBA00023015"/>
    </source>
</evidence>
<feature type="domain" description="Tudor-knot" evidence="8">
    <location>
        <begin position="9"/>
        <end position="55"/>
    </location>
</feature>
<dbReference type="PANTHER" id="PTHR10880">
    <property type="entry name" value="MORTALITY FACTOR 4-LIKE PROTEIN"/>
    <property type="match status" value="1"/>
</dbReference>
<keyword evidence="2" id="KW-0156">Chromatin regulator</keyword>
<evidence type="ECO:0000256" key="5">
    <source>
        <dbReference type="ARBA" id="ARBA00023242"/>
    </source>
</evidence>
<keyword evidence="5" id="KW-0539">Nucleus</keyword>
<dbReference type="GO" id="GO:0035267">
    <property type="term" value="C:NuA4 histone acetyltransferase complex"/>
    <property type="evidence" value="ECO:0007669"/>
    <property type="project" value="TreeGrafter"/>
</dbReference>
<dbReference type="InterPro" id="IPR025995">
    <property type="entry name" value="Tudor-knot"/>
</dbReference>
<dbReference type="InterPro" id="IPR026541">
    <property type="entry name" value="MRG_dom"/>
</dbReference>
<proteinExistence type="predicted"/>
<dbReference type="InterPro" id="IPR008676">
    <property type="entry name" value="MRG"/>
</dbReference>
<evidence type="ECO:0000259" key="7">
    <source>
        <dbReference type="Pfam" id="PF05712"/>
    </source>
</evidence>
<accession>A0A0N4ZX13</accession>
<keyword evidence="9" id="KW-1185">Reference proteome</keyword>
<dbReference type="GO" id="GO:0005634">
    <property type="term" value="C:nucleus"/>
    <property type="evidence" value="ECO:0007669"/>
    <property type="project" value="UniProtKB-SubCell"/>
</dbReference>
<dbReference type="Gene3D" id="2.30.30.140">
    <property type="match status" value="1"/>
</dbReference>
<dbReference type="GO" id="GO:0006325">
    <property type="term" value="P:chromatin organization"/>
    <property type="evidence" value="ECO:0007669"/>
    <property type="project" value="UniProtKB-KW"/>
</dbReference>
<dbReference type="Pfam" id="PF11717">
    <property type="entry name" value="Tudor-knot"/>
    <property type="match status" value="1"/>
</dbReference>
<dbReference type="PROSITE" id="PS51640">
    <property type="entry name" value="MRG"/>
    <property type="match status" value="1"/>
</dbReference>
<dbReference type="GO" id="GO:0006355">
    <property type="term" value="P:regulation of DNA-templated transcription"/>
    <property type="evidence" value="ECO:0007669"/>
    <property type="project" value="InterPro"/>
</dbReference>
<evidence type="ECO:0000256" key="1">
    <source>
        <dbReference type="ARBA" id="ARBA00004123"/>
    </source>
</evidence>
<sequence>MEEYVKNLKDGDETFCLHEGKYYKVKILSISGIGNGKCFKIHYDGWNSRHDEKISFNQALKRLSYTNATPKPIVEEEIEVEKEKEKIDVKPIDSLIDRESLSLEILLAYALFGEKNYYPSDFFESQETKNNNIIKFVKYKSITSQYFNNFHFWNLPKYFTLYKGFPFDEEFICSEDKSFLEEIIKKSFNNKVKYYEHDVSIIETFDCIHCSTIPNNCLYKVNIKEQISSNTLYVPRILRKMVKKNSKLKKEMVVLKLPVSISVFKIIYDFYNEEIREKIINDICICPLFKIVAPTIEEIFKKLMVLRLLFDMYLPSRLLYRHERLQLTDMYDPKILTNFLEQDCYIEYSRIYGYEHFVRFFITLKHTFMKKVSRRDNFYRDGSSLSDEQEEEDEEEENDDDCDSQSKEFEEESVDDPLEGPGLFILCEKILNFLIEKKDKYSPSKEDYTFLDPHLVREIDDATTFSGRRLKE</sequence>
<keyword evidence="4" id="KW-0804">Transcription</keyword>
<dbReference type="AlphaFoldDB" id="A0A0N4ZX13"/>
<evidence type="ECO:0000259" key="8">
    <source>
        <dbReference type="Pfam" id="PF11717"/>
    </source>
</evidence>
<dbReference type="Pfam" id="PF05712">
    <property type="entry name" value="MRG"/>
    <property type="match status" value="1"/>
</dbReference>
<evidence type="ECO:0000313" key="9">
    <source>
        <dbReference type="Proteomes" id="UP000038045"/>
    </source>
</evidence>
<dbReference type="WBParaSite" id="PTRK_0001322800.1">
    <property type="protein sequence ID" value="PTRK_0001322800.1"/>
    <property type="gene ID" value="PTRK_0001322800"/>
</dbReference>
<protein>
    <submittedName>
        <fullName evidence="10">MRG domain-containing protein</fullName>
    </submittedName>
</protein>
<feature type="domain" description="MRG" evidence="7">
    <location>
        <begin position="229"/>
        <end position="367"/>
    </location>
</feature>
<dbReference type="InterPro" id="IPR016197">
    <property type="entry name" value="Chromo-like_dom_sf"/>
</dbReference>
<dbReference type="InterPro" id="IPR038217">
    <property type="entry name" value="MRG_C_sf"/>
</dbReference>
<dbReference type="Proteomes" id="UP000038045">
    <property type="component" value="Unplaced"/>
</dbReference>
<dbReference type="Gene3D" id="1.10.274.30">
    <property type="entry name" value="MRG domain"/>
    <property type="match status" value="1"/>
</dbReference>
<organism evidence="9 10">
    <name type="scientific">Parastrongyloides trichosuri</name>
    <name type="common">Possum-specific nematode worm</name>
    <dbReference type="NCBI Taxonomy" id="131310"/>
    <lineage>
        <taxon>Eukaryota</taxon>
        <taxon>Metazoa</taxon>
        <taxon>Ecdysozoa</taxon>
        <taxon>Nematoda</taxon>
        <taxon>Chromadorea</taxon>
        <taxon>Rhabditida</taxon>
        <taxon>Tylenchina</taxon>
        <taxon>Panagrolaimomorpha</taxon>
        <taxon>Strongyloidoidea</taxon>
        <taxon>Strongyloididae</taxon>
        <taxon>Parastrongyloides</taxon>
    </lineage>
</organism>
<dbReference type="SUPFAM" id="SSF54160">
    <property type="entry name" value="Chromo domain-like"/>
    <property type="match status" value="1"/>
</dbReference>
<evidence type="ECO:0000313" key="10">
    <source>
        <dbReference type="WBParaSite" id="PTRK_0001322800.1"/>
    </source>
</evidence>
<reference evidence="10" key="1">
    <citation type="submission" date="2017-02" db="UniProtKB">
        <authorList>
            <consortium name="WormBaseParasite"/>
        </authorList>
    </citation>
    <scope>IDENTIFICATION</scope>
</reference>
<dbReference type="PANTHER" id="PTHR10880:SF48">
    <property type="entry name" value="MORTALITY FACTOR 4 LIKE 2"/>
    <property type="match status" value="1"/>
</dbReference>
<feature type="compositionally biased region" description="Acidic residues" evidence="6">
    <location>
        <begin position="387"/>
        <end position="418"/>
    </location>
</feature>